<evidence type="ECO:0000256" key="1">
    <source>
        <dbReference type="ARBA" id="ARBA00010605"/>
    </source>
</evidence>
<evidence type="ECO:0000259" key="7">
    <source>
        <dbReference type="PROSITE" id="PS00651"/>
    </source>
</evidence>
<evidence type="ECO:0000313" key="8">
    <source>
        <dbReference type="EMBL" id="ART65415.1"/>
    </source>
</evidence>
<accession>A0A3G1I8Z5</accession>
<dbReference type="Gene3D" id="3.40.5.10">
    <property type="entry name" value="Ribosomal protein L9, N-terminal domain"/>
    <property type="match status" value="1"/>
</dbReference>
<dbReference type="NCBIfam" id="TIGR00158">
    <property type="entry name" value="L9"/>
    <property type="match status" value="1"/>
</dbReference>
<dbReference type="GO" id="GO:0019843">
    <property type="term" value="F:rRNA binding"/>
    <property type="evidence" value="ECO:0007669"/>
    <property type="project" value="UniProtKB-UniRule"/>
</dbReference>
<dbReference type="Gene3D" id="3.10.430.100">
    <property type="entry name" value="Ribosomal protein L9, C-terminal domain"/>
    <property type="match status" value="1"/>
</dbReference>
<evidence type="ECO:0000256" key="3">
    <source>
        <dbReference type="ARBA" id="ARBA00022884"/>
    </source>
</evidence>
<reference evidence="8" key="1">
    <citation type="journal article" date="2017" name="Sci. Rep.">
        <title>Origin and evolutionary history of freshwater Rhodophyta: further insights based on phylogenomic evidence.</title>
        <authorList>
            <person name="Nan F."/>
            <person name="Feng J."/>
            <person name="Lv J."/>
            <person name="Liu Q."/>
            <person name="Fang K."/>
            <person name="Gong C."/>
            <person name="Xie S."/>
        </authorList>
    </citation>
    <scope>NUCLEOTIDE SEQUENCE</scope>
</reference>
<gene>
    <name evidence="6 8" type="primary">rpl9</name>
</gene>
<dbReference type="GO" id="GO:0003735">
    <property type="term" value="F:structural constituent of ribosome"/>
    <property type="evidence" value="ECO:0007669"/>
    <property type="project" value="InterPro"/>
</dbReference>
<evidence type="ECO:0000256" key="5">
    <source>
        <dbReference type="ARBA" id="ARBA00023274"/>
    </source>
</evidence>
<dbReference type="GO" id="GO:0009507">
    <property type="term" value="C:chloroplast"/>
    <property type="evidence" value="ECO:0007669"/>
    <property type="project" value="UniProtKB-SubCell"/>
</dbReference>
<dbReference type="InterPro" id="IPR009027">
    <property type="entry name" value="Ribosomal_bL9/RNase_H1_N"/>
</dbReference>
<comment type="subcellular location">
    <subcellularLocation>
        <location evidence="6">Plastid</location>
        <location evidence="6">Chloroplast</location>
    </subcellularLocation>
</comment>
<keyword evidence="2 6" id="KW-0699">rRNA-binding</keyword>
<sequence length="154" mass="17710">MTKKYIELILNEKIEHLGKDGDKIRVSMGYARNYLLPENKASRITSVTLKQIKASQEKHFLLKQEEQIKALELKAILETIYKFTIKKVFNKTGQIFGSVSEKDICKSILDNTGKNIHKNQVILPIIKNIGNYLFKVNLCEDIIAHLEVQVLPEK</sequence>
<dbReference type="Pfam" id="PF01281">
    <property type="entry name" value="Ribosomal_L9_N"/>
    <property type="match status" value="1"/>
</dbReference>
<evidence type="ECO:0000256" key="6">
    <source>
        <dbReference type="HAMAP-Rule" id="MF_00503"/>
    </source>
</evidence>
<dbReference type="GO" id="GO:1990904">
    <property type="term" value="C:ribonucleoprotein complex"/>
    <property type="evidence" value="ECO:0007669"/>
    <property type="project" value="UniProtKB-KW"/>
</dbReference>
<keyword evidence="3 6" id="KW-0694">RNA-binding</keyword>
<dbReference type="Pfam" id="PF03948">
    <property type="entry name" value="Ribosomal_L9_C"/>
    <property type="match status" value="1"/>
</dbReference>
<dbReference type="RefSeq" id="YP_009390049.1">
    <property type="nucleotide sequence ID" value="NC_035231.1"/>
</dbReference>
<dbReference type="HAMAP" id="MF_00503">
    <property type="entry name" value="Ribosomal_bL9"/>
    <property type="match status" value="1"/>
</dbReference>
<dbReference type="InterPro" id="IPR000244">
    <property type="entry name" value="Ribosomal_bL9"/>
</dbReference>
<dbReference type="EMBL" id="KY033529">
    <property type="protein sequence ID" value="ART65415.1"/>
    <property type="molecule type" value="Genomic_DNA"/>
</dbReference>
<dbReference type="GeneID" id="33350856"/>
<dbReference type="GO" id="GO:0005840">
    <property type="term" value="C:ribosome"/>
    <property type="evidence" value="ECO:0007669"/>
    <property type="project" value="UniProtKB-KW"/>
</dbReference>
<dbReference type="InterPro" id="IPR020069">
    <property type="entry name" value="Ribosomal_bL9_C"/>
</dbReference>
<keyword evidence="4 6" id="KW-0689">Ribosomal protein</keyword>
<evidence type="ECO:0000256" key="2">
    <source>
        <dbReference type="ARBA" id="ARBA00022730"/>
    </source>
</evidence>
<dbReference type="PANTHER" id="PTHR21368">
    <property type="entry name" value="50S RIBOSOMAL PROTEIN L9"/>
    <property type="match status" value="1"/>
</dbReference>
<dbReference type="AlphaFoldDB" id="A0A3G1I8Z5"/>
<name>A0A3G1I8Z5_9FLOR</name>
<keyword evidence="8" id="KW-0150">Chloroplast</keyword>
<feature type="domain" description="Ribosomal protein L9" evidence="7">
    <location>
        <begin position="18"/>
        <end position="45"/>
    </location>
</feature>
<keyword evidence="8" id="KW-0934">Plastid</keyword>
<dbReference type="PROSITE" id="PS00651">
    <property type="entry name" value="RIBOSOMAL_L9"/>
    <property type="match status" value="1"/>
</dbReference>
<evidence type="ECO:0000256" key="4">
    <source>
        <dbReference type="ARBA" id="ARBA00022980"/>
    </source>
</evidence>
<comment type="similarity">
    <text evidence="1 6">Belongs to the bacterial ribosomal protein bL9 family.</text>
</comment>
<dbReference type="InterPro" id="IPR020594">
    <property type="entry name" value="Ribosomal_bL9_bac/chp"/>
</dbReference>
<geneLocation type="chloroplast" evidence="8"/>
<organism evidence="8">
    <name type="scientific">Sheathia arcuata</name>
    <dbReference type="NCBI Taxonomy" id="340433"/>
    <lineage>
        <taxon>Eukaryota</taxon>
        <taxon>Rhodophyta</taxon>
        <taxon>Florideophyceae</taxon>
        <taxon>Nemaliophycidae</taxon>
        <taxon>Batrachospermales</taxon>
        <taxon>Batrachospermaceae</taxon>
        <taxon>Sheathia</taxon>
    </lineage>
</organism>
<dbReference type="SUPFAM" id="SSF55653">
    <property type="entry name" value="Ribosomal protein L9 C-domain"/>
    <property type="match status" value="1"/>
</dbReference>
<comment type="function">
    <text evidence="6">Binds to the 23S rRNA.</text>
</comment>
<dbReference type="SUPFAM" id="SSF55658">
    <property type="entry name" value="L9 N-domain-like"/>
    <property type="match status" value="1"/>
</dbReference>
<dbReference type="InterPro" id="IPR020070">
    <property type="entry name" value="Ribosomal_bL9_N"/>
</dbReference>
<proteinExistence type="inferred from homology"/>
<dbReference type="GO" id="GO:0006412">
    <property type="term" value="P:translation"/>
    <property type="evidence" value="ECO:0007669"/>
    <property type="project" value="UniProtKB-UniRule"/>
</dbReference>
<keyword evidence="5 6" id="KW-0687">Ribonucleoprotein</keyword>
<dbReference type="InterPro" id="IPR036791">
    <property type="entry name" value="Ribosomal_bL9_C_sf"/>
</dbReference>
<dbReference type="InterPro" id="IPR036935">
    <property type="entry name" value="Ribosomal_bL9_N_sf"/>
</dbReference>
<protein>
    <recommendedName>
        <fullName evidence="6">Large ribosomal subunit protein bL9c</fullName>
    </recommendedName>
</protein>